<dbReference type="EMBL" id="CP000697">
    <property type="protein sequence ID" value="ABQ29492.1"/>
    <property type="molecule type" value="Genomic_DNA"/>
</dbReference>
<evidence type="ECO:0000256" key="2">
    <source>
        <dbReference type="ARBA" id="ARBA00022679"/>
    </source>
</evidence>
<dbReference type="HOGENOM" id="CLU_009583_0_3_5"/>
<dbReference type="GO" id="GO:0016757">
    <property type="term" value="F:glycosyltransferase activity"/>
    <property type="evidence" value="ECO:0007669"/>
    <property type="project" value="UniProtKB-KW"/>
</dbReference>
<keyword evidence="4" id="KW-0456">Lyase</keyword>
<sequence length="341" mass="36190">MRVAQLMAGAANGGAELFFERMTLALHEAGEAVLPVIRPDPARMNLLRAAGLDPVGLRYGGPLDCLTRPRAGAALRGFGAEVAMAWMSRAAFHAPRGDWALVGRLGGYYPLKYFRRCDHLVGNTRDIVRWIGEQGWPRERIAYLPNFVADFAAEAPAAREGLGVPAAAPLVLALGRLHEVKGFDDLIRAIEPVAGAHLVIAGEGPERAALEALVAARGLGGRVHLAGWRRDVGALLRTADLFVSSSRHEPLGNMVLEAFSAATPVVAVAAEGPREIIRDGVDGALVPLGDTQSLSAAIAALLADPARRADLAAAGRARFEAEFAAPVVMATWRDYLAGVRR</sequence>
<dbReference type="PANTHER" id="PTHR12526:SF510">
    <property type="entry name" value="D-INOSITOL 3-PHOSPHATE GLYCOSYLTRANSFERASE"/>
    <property type="match status" value="1"/>
</dbReference>
<feature type="domain" description="Glycosyl transferase family 1" evidence="3">
    <location>
        <begin position="159"/>
        <end position="317"/>
    </location>
</feature>
<name>A5FV60_ACICJ</name>
<evidence type="ECO:0000313" key="5">
    <source>
        <dbReference type="Proteomes" id="UP000000245"/>
    </source>
</evidence>
<organism evidence="4 5">
    <name type="scientific">Acidiphilium cryptum (strain JF-5)</name>
    <dbReference type="NCBI Taxonomy" id="349163"/>
    <lineage>
        <taxon>Bacteria</taxon>
        <taxon>Pseudomonadati</taxon>
        <taxon>Pseudomonadota</taxon>
        <taxon>Alphaproteobacteria</taxon>
        <taxon>Acetobacterales</taxon>
        <taxon>Acidocellaceae</taxon>
        <taxon>Acidiphilium</taxon>
    </lineage>
</organism>
<dbReference type="KEGG" id="acr:Acry_0264"/>
<dbReference type="Pfam" id="PF00534">
    <property type="entry name" value="Glycos_transf_1"/>
    <property type="match status" value="1"/>
</dbReference>
<reference evidence="4 5" key="1">
    <citation type="submission" date="2007-05" db="EMBL/GenBank/DDBJ databases">
        <title>Complete sequence of chromosome of Acidiphilium cryptum JF-5.</title>
        <authorList>
            <consortium name="US DOE Joint Genome Institute"/>
            <person name="Copeland A."/>
            <person name="Lucas S."/>
            <person name="Lapidus A."/>
            <person name="Barry K."/>
            <person name="Detter J.C."/>
            <person name="Glavina del Rio T."/>
            <person name="Hammon N."/>
            <person name="Israni S."/>
            <person name="Dalin E."/>
            <person name="Tice H."/>
            <person name="Pitluck S."/>
            <person name="Sims D."/>
            <person name="Brettin T."/>
            <person name="Bruce D."/>
            <person name="Han C."/>
            <person name="Schmutz J."/>
            <person name="Larimer F."/>
            <person name="Land M."/>
            <person name="Hauser L."/>
            <person name="Kyrpides N."/>
            <person name="Kim E."/>
            <person name="Magnuson T."/>
            <person name="Richardson P."/>
        </authorList>
    </citation>
    <scope>NUCLEOTIDE SEQUENCE [LARGE SCALE GENOMIC DNA]</scope>
    <source>
        <strain evidence="4 5">JF-5</strain>
    </source>
</reference>
<dbReference type="eggNOG" id="COG0438">
    <property type="taxonomic scope" value="Bacteria"/>
</dbReference>
<proteinExistence type="predicted"/>
<dbReference type="STRING" id="349163.Acry_0264"/>
<accession>A5FV60</accession>
<evidence type="ECO:0000259" key="3">
    <source>
        <dbReference type="Pfam" id="PF00534"/>
    </source>
</evidence>
<dbReference type="GO" id="GO:0004609">
    <property type="term" value="F:phosphatidylserine decarboxylase activity"/>
    <property type="evidence" value="ECO:0007669"/>
    <property type="project" value="UniProtKB-EC"/>
</dbReference>
<dbReference type="Proteomes" id="UP000000245">
    <property type="component" value="Chromosome"/>
</dbReference>
<dbReference type="SUPFAM" id="SSF53756">
    <property type="entry name" value="UDP-Glycosyltransferase/glycogen phosphorylase"/>
    <property type="match status" value="1"/>
</dbReference>
<evidence type="ECO:0000256" key="1">
    <source>
        <dbReference type="ARBA" id="ARBA00022676"/>
    </source>
</evidence>
<keyword evidence="1" id="KW-0328">Glycosyltransferase</keyword>
<keyword evidence="2" id="KW-0808">Transferase</keyword>
<evidence type="ECO:0000313" key="4">
    <source>
        <dbReference type="EMBL" id="ABQ29492.1"/>
    </source>
</evidence>
<protein>
    <submittedName>
        <fullName evidence="4">Phosphatidylserine decarboxylase</fullName>
        <ecNumber evidence="4">4.1.1.65</ecNumber>
    </submittedName>
</protein>
<dbReference type="CDD" id="cd03811">
    <property type="entry name" value="GT4_GT28_WabH-like"/>
    <property type="match status" value="1"/>
</dbReference>
<dbReference type="PANTHER" id="PTHR12526">
    <property type="entry name" value="GLYCOSYLTRANSFERASE"/>
    <property type="match status" value="1"/>
</dbReference>
<dbReference type="InterPro" id="IPR001296">
    <property type="entry name" value="Glyco_trans_1"/>
</dbReference>
<dbReference type="Gene3D" id="3.40.50.2000">
    <property type="entry name" value="Glycogen Phosphorylase B"/>
    <property type="match status" value="2"/>
</dbReference>
<dbReference type="RefSeq" id="WP_011941396.1">
    <property type="nucleotide sequence ID" value="NC_009484.1"/>
</dbReference>
<gene>
    <name evidence="4" type="ordered locus">Acry_0264</name>
</gene>
<keyword evidence="5" id="KW-1185">Reference proteome</keyword>
<dbReference type="CAZy" id="GT4">
    <property type="family name" value="Glycosyltransferase Family 4"/>
</dbReference>
<dbReference type="EC" id="4.1.1.65" evidence="4"/>
<dbReference type="AlphaFoldDB" id="A5FV60"/>